<dbReference type="PROSITE" id="PS50110">
    <property type="entry name" value="RESPONSE_REGULATORY"/>
    <property type="match status" value="1"/>
</dbReference>
<dbReference type="InterPro" id="IPR036890">
    <property type="entry name" value="HATPase_C_sf"/>
</dbReference>
<dbReference type="InterPro" id="IPR011006">
    <property type="entry name" value="CheY-like_superfamily"/>
</dbReference>
<dbReference type="PRINTS" id="PR00344">
    <property type="entry name" value="BCTRLSENSOR"/>
</dbReference>
<dbReference type="SUPFAM" id="SSF52172">
    <property type="entry name" value="CheY-like"/>
    <property type="match status" value="1"/>
</dbReference>
<dbReference type="InterPro" id="IPR003594">
    <property type="entry name" value="HATPase_dom"/>
</dbReference>
<dbReference type="InterPro" id="IPR005467">
    <property type="entry name" value="His_kinase_dom"/>
</dbReference>
<protein>
    <recommendedName>
        <fullName evidence="2">histidine kinase</fullName>
        <ecNumber evidence="2">2.7.13.3</ecNumber>
    </recommendedName>
</protein>
<keyword evidence="3 4" id="KW-0597">Phosphoprotein</keyword>
<dbReference type="RefSeq" id="WP_344688987.1">
    <property type="nucleotide sequence ID" value="NZ_BAABAR010000001.1"/>
</dbReference>
<feature type="domain" description="PAC" evidence="8">
    <location>
        <begin position="117"/>
        <end position="172"/>
    </location>
</feature>
<dbReference type="Proteomes" id="UP000560131">
    <property type="component" value="Unassembled WGS sequence"/>
</dbReference>
<evidence type="ECO:0000313" key="9">
    <source>
        <dbReference type="EMBL" id="MBB5725344.1"/>
    </source>
</evidence>
<dbReference type="CDD" id="cd00082">
    <property type="entry name" value="HisKA"/>
    <property type="match status" value="1"/>
</dbReference>
<dbReference type="Gene3D" id="1.10.287.130">
    <property type="match status" value="1"/>
</dbReference>
<dbReference type="SUPFAM" id="SSF55785">
    <property type="entry name" value="PYP-like sensor domain (PAS domain)"/>
    <property type="match status" value="4"/>
</dbReference>
<organism evidence="9 10">
    <name type="scientific">Sphingomonas endophytica</name>
    <dbReference type="NCBI Taxonomy" id="869719"/>
    <lineage>
        <taxon>Bacteria</taxon>
        <taxon>Pseudomonadati</taxon>
        <taxon>Pseudomonadota</taxon>
        <taxon>Alphaproteobacteria</taxon>
        <taxon>Sphingomonadales</taxon>
        <taxon>Sphingomonadaceae</taxon>
        <taxon>Sphingomonas</taxon>
    </lineage>
</organism>
<dbReference type="Pfam" id="PF00512">
    <property type="entry name" value="HisKA"/>
    <property type="match status" value="1"/>
</dbReference>
<dbReference type="SMART" id="SM00086">
    <property type="entry name" value="PAC"/>
    <property type="match status" value="3"/>
</dbReference>
<accession>A0ABR6N3H4</accession>
<evidence type="ECO:0000313" key="10">
    <source>
        <dbReference type="Proteomes" id="UP000560131"/>
    </source>
</evidence>
<evidence type="ECO:0000259" key="6">
    <source>
        <dbReference type="PROSITE" id="PS50110"/>
    </source>
</evidence>
<evidence type="ECO:0000259" key="5">
    <source>
        <dbReference type="PROSITE" id="PS50109"/>
    </source>
</evidence>
<dbReference type="SMART" id="SM00448">
    <property type="entry name" value="REC"/>
    <property type="match status" value="1"/>
</dbReference>
<dbReference type="PANTHER" id="PTHR43065">
    <property type="entry name" value="SENSOR HISTIDINE KINASE"/>
    <property type="match status" value="1"/>
</dbReference>
<reference evidence="9 10" key="1">
    <citation type="submission" date="2020-08" db="EMBL/GenBank/DDBJ databases">
        <title>Genomic Encyclopedia of Type Strains, Phase IV (KMG-IV): sequencing the most valuable type-strain genomes for metagenomic binning, comparative biology and taxonomic classification.</title>
        <authorList>
            <person name="Goeker M."/>
        </authorList>
    </citation>
    <scope>NUCLEOTIDE SEQUENCE [LARGE SCALE GENOMIC DNA]</scope>
    <source>
        <strain evidence="9 10">DSM 101535</strain>
    </source>
</reference>
<dbReference type="InterPro" id="IPR013656">
    <property type="entry name" value="PAS_4"/>
</dbReference>
<gene>
    <name evidence="9" type="ORF">FHS97_001260</name>
</gene>
<dbReference type="PANTHER" id="PTHR43065:SF42">
    <property type="entry name" value="TWO-COMPONENT SENSOR PPRA"/>
    <property type="match status" value="1"/>
</dbReference>
<comment type="catalytic activity">
    <reaction evidence="1">
        <text>ATP + protein L-histidine = ADP + protein N-phospho-L-histidine.</text>
        <dbReference type="EC" id="2.7.13.3"/>
    </reaction>
</comment>
<dbReference type="EMBL" id="JACIJN010000003">
    <property type="protein sequence ID" value="MBB5725344.1"/>
    <property type="molecule type" value="Genomic_DNA"/>
</dbReference>
<feature type="domain" description="PAS" evidence="7">
    <location>
        <begin position="434"/>
        <end position="491"/>
    </location>
</feature>
<dbReference type="InterPro" id="IPR000014">
    <property type="entry name" value="PAS"/>
</dbReference>
<dbReference type="PROSITE" id="PS50109">
    <property type="entry name" value="HIS_KIN"/>
    <property type="match status" value="1"/>
</dbReference>
<dbReference type="InterPro" id="IPR000700">
    <property type="entry name" value="PAS-assoc_C"/>
</dbReference>
<dbReference type="Gene3D" id="3.40.50.2300">
    <property type="match status" value="1"/>
</dbReference>
<proteinExistence type="predicted"/>
<dbReference type="EC" id="2.7.13.3" evidence="2"/>
<dbReference type="SMART" id="SM00387">
    <property type="entry name" value="HATPase_c"/>
    <property type="match status" value="1"/>
</dbReference>
<dbReference type="InterPro" id="IPR001610">
    <property type="entry name" value="PAC"/>
</dbReference>
<feature type="domain" description="Response regulatory" evidence="6">
    <location>
        <begin position="842"/>
        <end position="954"/>
    </location>
</feature>
<dbReference type="PROSITE" id="PS50112">
    <property type="entry name" value="PAS"/>
    <property type="match status" value="1"/>
</dbReference>
<feature type="domain" description="Histidine kinase" evidence="5">
    <location>
        <begin position="596"/>
        <end position="820"/>
    </location>
</feature>
<dbReference type="PROSITE" id="PS50113">
    <property type="entry name" value="PAC"/>
    <property type="match status" value="2"/>
</dbReference>
<dbReference type="InterPro" id="IPR003661">
    <property type="entry name" value="HisK_dim/P_dom"/>
</dbReference>
<comment type="caution">
    <text evidence="9">The sequence shown here is derived from an EMBL/GenBank/DDBJ whole genome shotgun (WGS) entry which is preliminary data.</text>
</comment>
<dbReference type="InterPro" id="IPR035965">
    <property type="entry name" value="PAS-like_dom_sf"/>
</dbReference>
<dbReference type="SMART" id="SM00091">
    <property type="entry name" value="PAS"/>
    <property type="match status" value="3"/>
</dbReference>
<dbReference type="Pfam" id="PF00072">
    <property type="entry name" value="Response_reg"/>
    <property type="match status" value="1"/>
</dbReference>
<feature type="domain" description="PAC" evidence="8">
    <location>
        <begin position="381"/>
        <end position="433"/>
    </location>
</feature>
<dbReference type="SUPFAM" id="SSF47384">
    <property type="entry name" value="Homodimeric domain of signal transducing histidine kinase"/>
    <property type="match status" value="1"/>
</dbReference>
<dbReference type="SUPFAM" id="SSF55874">
    <property type="entry name" value="ATPase domain of HSP90 chaperone/DNA topoisomerase II/histidine kinase"/>
    <property type="match status" value="1"/>
</dbReference>
<keyword evidence="10" id="KW-1185">Reference proteome</keyword>
<evidence type="ECO:0000256" key="1">
    <source>
        <dbReference type="ARBA" id="ARBA00000085"/>
    </source>
</evidence>
<dbReference type="SMART" id="SM00388">
    <property type="entry name" value="HisKA"/>
    <property type="match status" value="1"/>
</dbReference>
<sequence length="957" mass="104941">MMPSLPREDSARQPFARAGEVGKLLRATDWSRTSLGPIAAWPAPLRAALELLLPMGAQMLLIWGPERRVFYNDAYAALLHDRHPAALGQPADERWHRAWVEVAPMVDEVFATARTLTLGDRRFDILADGQPTTLHFDMSLSAVLLEDDTVGGVLGVVSDVTERMRTVESATRERARLVQMFDQTPGFIAVLRGADYVIELANATYRRMTGDRDLVGRRYADALPEVAASGFLERLDEVRRTGAPFRAVDMPVQLPTATPGVLRDYWIDFICQPITDEHGSVVTIFIEGVDRTDRHHARAALARGRASLEQATEAGEIATWEYDLRHDRFSCSPLGMSLYGLPPDSQPMSREAFRLLVEPDDLPVLEEAFPPVIDPTVRAPFDVEYRVAQERVGAVRWLSVRGRGIFEGDACVRVVGTIIDITARKLQAEAWRESEARFRTLADSLPALVWMTDPHGQVTFASRGFETILGVAPETIEERGWVALLRPDRRDAALAARKRWFAAPRPLSGEHPLLTPAGTTRWMHIEARPRFVGEAFQGYTACAIDVTDAHLAGERLEARVAERTAELTAQIAERERVEETLHQMQRLEAIGQLTSGVAHDFNNLLTVILGNVDSLVAAGKRGLLDPRLEPRLDHVRIAAERGAALTAQLLAFSRRQRLEAKVVDLNRTVTGLLDLLGGTLGRDIAIETRTPPGIWPAFVDPTQMELIILNLAINARDAMPDGGTLVLSVANETLGRPERAEEPPPGDYVRVAVTDTGTGMADAVLARAFEPFFTTKEVGKGSGLGLAQVFGFAKQSGGGVRIDSTPGTGTTVSVFVPRAATAADAPSDAPAAAPAEPLHGATVMVLDDDDRVRQVAVEALREAGCRVVEAADGESALEALLHEPAIRLVVTDIAMPGMTGIQFARRMQDLHRDVELLFVTGHADPSDMEGVREDRLIRKPYPRRMLLERVRAILAEG</sequence>
<dbReference type="Gene3D" id="3.30.450.20">
    <property type="entry name" value="PAS domain"/>
    <property type="match status" value="4"/>
</dbReference>
<dbReference type="Gene3D" id="2.10.70.100">
    <property type="match status" value="1"/>
</dbReference>
<dbReference type="Pfam" id="PF02518">
    <property type="entry name" value="HATPase_c"/>
    <property type="match status" value="1"/>
</dbReference>
<evidence type="ECO:0000259" key="7">
    <source>
        <dbReference type="PROSITE" id="PS50112"/>
    </source>
</evidence>
<dbReference type="InterPro" id="IPR036097">
    <property type="entry name" value="HisK_dim/P_sf"/>
</dbReference>
<name>A0ABR6N3H4_9SPHN</name>
<dbReference type="CDD" id="cd00130">
    <property type="entry name" value="PAS"/>
    <property type="match status" value="1"/>
</dbReference>
<dbReference type="InterPro" id="IPR001789">
    <property type="entry name" value="Sig_transdc_resp-reg_receiver"/>
</dbReference>
<evidence type="ECO:0000256" key="4">
    <source>
        <dbReference type="PROSITE-ProRule" id="PRU00169"/>
    </source>
</evidence>
<evidence type="ECO:0000256" key="3">
    <source>
        <dbReference type="ARBA" id="ARBA00022553"/>
    </source>
</evidence>
<dbReference type="Gene3D" id="3.30.565.10">
    <property type="entry name" value="Histidine kinase-like ATPase, C-terminal domain"/>
    <property type="match status" value="1"/>
</dbReference>
<evidence type="ECO:0000259" key="8">
    <source>
        <dbReference type="PROSITE" id="PS50113"/>
    </source>
</evidence>
<dbReference type="Pfam" id="PF08448">
    <property type="entry name" value="PAS_4"/>
    <property type="match status" value="2"/>
</dbReference>
<dbReference type="NCBIfam" id="TIGR00229">
    <property type="entry name" value="sensory_box"/>
    <property type="match status" value="1"/>
</dbReference>
<evidence type="ECO:0000256" key="2">
    <source>
        <dbReference type="ARBA" id="ARBA00012438"/>
    </source>
</evidence>
<feature type="modified residue" description="4-aspartylphosphate" evidence="4">
    <location>
        <position position="892"/>
    </location>
</feature>
<dbReference type="InterPro" id="IPR004358">
    <property type="entry name" value="Sig_transdc_His_kin-like_C"/>
</dbReference>